<sequence length="145" mass="16535">MKKANGTGLVPTFKSWMEDFWGADNVFADDFFRLRKNWMPAVNIKDEKNSFEIDLAAPGLKKDDFTVKVENGMLCISAEKEESKEEAEADYTRKEFSYRSFERSFALPENVDAEHISAKYADGILKLVLKKLVTKAETPKKIKVG</sequence>
<dbReference type="EMBL" id="PDUD01000050">
    <property type="protein sequence ID" value="PHN01708.1"/>
    <property type="molecule type" value="Genomic_DNA"/>
</dbReference>
<dbReference type="SUPFAM" id="SSF49764">
    <property type="entry name" value="HSP20-like chaperones"/>
    <property type="match status" value="1"/>
</dbReference>
<accession>A0A2D0N000</accession>
<dbReference type="PANTHER" id="PTHR11527">
    <property type="entry name" value="HEAT-SHOCK PROTEIN 20 FAMILY MEMBER"/>
    <property type="match status" value="1"/>
</dbReference>
<dbReference type="InterPro" id="IPR008978">
    <property type="entry name" value="HSP20-like_chaperone"/>
</dbReference>
<evidence type="ECO:0000259" key="3">
    <source>
        <dbReference type="PROSITE" id="PS01031"/>
    </source>
</evidence>
<comment type="similarity">
    <text evidence="1 2">Belongs to the small heat shock protein (HSP20) family.</text>
</comment>
<dbReference type="InterPro" id="IPR002068">
    <property type="entry name" value="A-crystallin/Hsp20_dom"/>
</dbReference>
<evidence type="ECO:0000313" key="5">
    <source>
        <dbReference type="Proteomes" id="UP000223913"/>
    </source>
</evidence>
<comment type="caution">
    <text evidence="4">The sequence shown here is derived from an EMBL/GenBank/DDBJ whole genome shotgun (WGS) entry which is preliminary data.</text>
</comment>
<organism evidence="4 5">
    <name type="scientific">Flavilitoribacter nigricans (strain ATCC 23147 / DSM 23189 / NBRC 102662 / NCIMB 1420 / SS-2)</name>
    <name type="common">Lewinella nigricans</name>
    <dbReference type="NCBI Taxonomy" id="1122177"/>
    <lineage>
        <taxon>Bacteria</taxon>
        <taxon>Pseudomonadati</taxon>
        <taxon>Bacteroidota</taxon>
        <taxon>Saprospiria</taxon>
        <taxon>Saprospirales</taxon>
        <taxon>Lewinellaceae</taxon>
        <taxon>Flavilitoribacter</taxon>
    </lineage>
</organism>
<proteinExistence type="inferred from homology"/>
<dbReference type="Pfam" id="PF00011">
    <property type="entry name" value="HSP20"/>
    <property type="match status" value="1"/>
</dbReference>
<name>A0A2D0N000_FLAN2</name>
<feature type="domain" description="SHSP" evidence="3">
    <location>
        <begin position="33"/>
        <end position="145"/>
    </location>
</feature>
<dbReference type="RefSeq" id="WP_099154894.1">
    <property type="nucleotide sequence ID" value="NZ_PDUD01000050.1"/>
</dbReference>
<dbReference type="AlphaFoldDB" id="A0A2D0N000"/>
<evidence type="ECO:0000256" key="1">
    <source>
        <dbReference type="PROSITE-ProRule" id="PRU00285"/>
    </source>
</evidence>
<dbReference type="Proteomes" id="UP000223913">
    <property type="component" value="Unassembled WGS sequence"/>
</dbReference>
<evidence type="ECO:0000313" key="4">
    <source>
        <dbReference type="EMBL" id="PHN01708.1"/>
    </source>
</evidence>
<evidence type="ECO:0000256" key="2">
    <source>
        <dbReference type="RuleBase" id="RU003616"/>
    </source>
</evidence>
<dbReference type="InterPro" id="IPR031107">
    <property type="entry name" value="Small_HSP"/>
</dbReference>
<reference evidence="4 5" key="1">
    <citation type="submission" date="2017-10" db="EMBL/GenBank/DDBJ databases">
        <title>The draft genome sequence of Lewinella nigricans NBRC 102662.</title>
        <authorList>
            <person name="Wang K."/>
        </authorList>
    </citation>
    <scope>NUCLEOTIDE SEQUENCE [LARGE SCALE GENOMIC DNA]</scope>
    <source>
        <strain evidence="4 5">NBRC 102662</strain>
    </source>
</reference>
<protein>
    <submittedName>
        <fullName evidence="4">Heat-shock protein</fullName>
    </submittedName>
</protein>
<dbReference type="PROSITE" id="PS01031">
    <property type="entry name" value="SHSP"/>
    <property type="match status" value="1"/>
</dbReference>
<dbReference type="Gene3D" id="2.60.40.790">
    <property type="match status" value="1"/>
</dbReference>
<dbReference type="CDD" id="cd06464">
    <property type="entry name" value="ACD_sHsps-like"/>
    <property type="match status" value="1"/>
</dbReference>
<keyword evidence="5" id="KW-1185">Reference proteome</keyword>
<dbReference type="OrthoDB" id="9814487at2"/>
<gene>
    <name evidence="4" type="ORF">CRP01_35770</name>
</gene>